<dbReference type="VEuPathDB" id="VectorBase:ASTEI10346"/>
<sequence>MASTLNPATLEKLLHPIQEIRVRSLHDIESTLRRALWENVDIGVNASALFKNLIRWFGHVPLVMELTVLEIMSLLLESKYGLEIVTFFTPMRVIKELMKIRYLIGTNAKCDELVESIIKQVERIKSGSMIPTTSTSTTTSTTSSSMTSIDLDSVANSVGSLKLDATDLINDEGEPAADRGKGKRSAVNSFAARWKGDDTFYTECWDVQDSNVVGVLERLNDSLFDETNEENYQRALNYIVSYTKNYPPEFFLQPPYIGLSLLRLIQTGRVGIRKGYGMLLYLVESFRKRIRQRMLTVTYIPVQEKRARTQISLGAFVYEMFKLCIDQLKEVSSDVDKLASNMMLIVLSQTTTFLMTEHFSDQQKIPAHRFGELCGDLGHLARFYRQEWEQDSRKLYTRTRYRITMQILLDFVRLWQKEPEAEDEADEAAGAGGRSGTLQYKFVDIKLSSSAHRKALASSDRVWREECLIAMYDYALRYSCTEMYNQLGTLVDKSSAPLLNVLMGLQGKLIPAVQLIRDTSVNAKLGDEHVLIMGSEAIKTLCLHRSIDLVRCVLKAVGNCSSSITEDEPLWDIIESITVRLLANEDEEIRSEVYEICANMMKDFIGQLDDGAILTRRGLLSSSAPKLRAMGIPLSLQILTEITCFGYTSQNSKIHQCAETMLLFLCNSKAYLREKWVDVQEILLPIAPLLQAAAVGLNETKLGRVVIGMFHPDFGLPWLDILQGNLRLLFHIQSGIREEALTRVLFLISSVERSEEFAPRIEHISDTIPNTICLLQVPYGIPRPPILNVYDASAVKPLLDVLEQENGDPALRRSALAQLNVMADDPVLCELIHNTSGWVLVMQALSRSLLVEPQLDYPDAAIPAVGILTKLCFTIKTFRRYLGSNTTACQLIVRALLAHHHIPVFRIECCALLYLLLFADCSTGTLPLVSLPYVCATASYSIPFISSFHWRESPFRESLSSNELFKSIVSDAAPPPGGDTRAGENGVHSLVNGGGDQLPHGFPLKQYVNRFIRFTFAEVWYEEVEKMIKPSSTKRASNAASTADDDECPLDYPGNKTAMGFDAKLRLTKRDIRWLKMVDFLSIFRKSLRRLGSAKAHADVYVGLATLETNLIFPLKNTICQQDAIITTLKRYLHTPPLTVADQEMLVEVLNVVGIMLHLGFVMIRDWLYTVLAMEDNFFLTLLRSDECIEPLYRKNANLLWGLLQLYNGAKSPTDQDRKEGKREITERMAKPVERATKCVNAWDLRVFNTALEQLDVMLKKCDVPRIVSLLEVLETMAALLDDVRRIDIGEVIPKLLLCIRLVGSTSFTGSAIVRSCLLAIAHLLERSVDEVAGFEWKAKHLKTVSTQCGNSCSLVRSFAWNILAKIARTLPGAAAIVKECAYLPGGIHACCISTMLDRMEACLVKESAVGLFVNLLSHINEKDGSLHASVLPVDGAAGSRRSAATANTNSTTNASVDLILELLAKQQFFEESVRSLETYTCMEFLLDDDSRQQDSVISADMVKAFAVLYRCLLELDPYEFGQLIGEKGCVQWLLECVEQQAMLPNRAVCLMVAEVCLLLLRCMDEPTREPLCMLLGGHQNFFESIIYMLNPWLYGKLTQPVMEQTLCCIMRFLCALVVTPNGKQQIHLEFEHQDVKPIAKMIENGILHKSKGFQIMCLKFLSLMLHTSDAVASPTAEYPSFLIQFETMDMHAEGPEMLKSSQMFPDEEYSEVEDDTENTNPNRPLTAADTEEKRLKRADDGPKDGTMRSGSALIFKALLGRFESTCNRQQLETGAITTTNYKRTVYSTLQTMLHFSGEACRVAREHNLLGTILDWFDAIHEGLVGRLTYPEFLRKHGDVKKLAVIAELKELACLLGTWFSVPGEPLLLRMDQIDRVCQTVLQYWPWFSNHSALHMDFLQVLAFLTESHIIVCKALAATFPGYPHSIMKLLIVTATAETAKVKGPKYDLQLLRVSLRVLKNCCCCHEGRSLIGKLNVFDNISKLHPSVTKLQKPWIEVTHMWLEFWEVYTRYVDVSEVRHLTVLGALTRKSDLEIRLLAMAIVRNLTFVLANRPALLASSDYMFILWNALQRTSCRGEVLMAAVTVWKMIANNQRGKAAIKSSPLVRLIEGQVKHYSMTPEGNDQNELWNVLMTVYHILKA</sequence>
<evidence type="ECO:0000256" key="1">
    <source>
        <dbReference type="SAM" id="MobiDB-lite"/>
    </source>
</evidence>
<feature type="compositionally biased region" description="Basic and acidic residues" evidence="1">
    <location>
        <begin position="1731"/>
        <end position="1747"/>
    </location>
</feature>
<proteinExistence type="predicted"/>
<dbReference type="GO" id="GO:0007099">
    <property type="term" value="P:centriole replication"/>
    <property type="evidence" value="ECO:0007669"/>
    <property type="project" value="TreeGrafter"/>
</dbReference>
<dbReference type="PANTHER" id="PTHR31691">
    <property type="entry name" value="ROTATIN"/>
    <property type="match status" value="1"/>
</dbReference>
<reference evidence="3" key="2">
    <citation type="submission" date="2020-05" db="UniProtKB">
        <authorList>
            <consortium name="EnsemblMetazoa"/>
        </authorList>
    </citation>
    <scope>IDENTIFICATION</scope>
    <source>
        <strain evidence="3">Indian</strain>
    </source>
</reference>
<reference evidence="4" key="1">
    <citation type="journal article" date="2014" name="Genome Biol.">
        <title>Genome analysis of a major urban malaria vector mosquito, Anopheles stephensi.</title>
        <authorList>
            <person name="Jiang X."/>
            <person name="Peery A."/>
            <person name="Hall A.B."/>
            <person name="Sharma A."/>
            <person name="Chen X.G."/>
            <person name="Waterhouse R.M."/>
            <person name="Komissarov A."/>
            <person name="Riehle M.M."/>
            <person name="Shouche Y."/>
            <person name="Sharakhova M.V."/>
            <person name="Lawson D."/>
            <person name="Pakpour N."/>
            <person name="Arensburger P."/>
            <person name="Davidson V.L."/>
            <person name="Eiglmeier K."/>
            <person name="Emrich S."/>
            <person name="George P."/>
            <person name="Kennedy R.C."/>
            <person name="Mane S.P."/>
            <person name="Maslen G."/>
            <person name="Oringanje C."/>
            <person name="Qi Y."/>
            <person name="Settlage R."/>
            <person name="Tojo M."/>
            <person name="Tubio J.M."/>
            <person name="Unger M.F."/>
            <person name="Wang B."/>
            <person name="Vernick K.D."/>
            <person name="Ribeiro J.M."/>
            <person name="James A.A."/>
            <person name="Michel K."/>
            <person name="Riehle M.A."/>
            <person name="Luckhart S."/>
            <person name="Sharakhov I.V."/>
            <person name="Tu Z."/>
        </authorList>
    </citation>
    <scope>NUCLEOTIDE SEQUENCE [LARGE SCALE GENOMIC DNA]</scope>
    <source>
        <strain evidence="4">Indian</strain>
    </source>
</reference>
<accession>A0A182YPG0</accession>
<keyword evidence="4" id="KW-1185">Reference proteome</keyword>
<feature type="region of interest" description="Disordered" evidence="1">
    <location>
        <begin position="1706"/>
        <end position="1748"/>
    </location>
</feature>
<dbReference type="STRING" id="30069.A0A182YPG0"/>
<dbReference type="Gene3D" id="1.25.10.10">
    <property type="entry name" value="Leucine-rich Repeat Variant"/>
    <property type="match status" value="1"/>
</dbReference>
<feature type="compositionally biased region" description="Acidic residues" evidence="1">
    <location>
        <begin position="1706"/>
        <end position="1718"/>
    </location>
</feature>
<dbReference type="OMA" id="MINCCSC"/>
<dbReference type="GO" id="GO:0036064">
    <property type="term" value="C:ciliary basal body"/>
    <property type="evidence" value="ECO:0007669"/>
    <property type="project" value="InterPro"/>
</dbReference>
<dbReference type="GO" id="GO:0032053">
    <property type="term" value="P:ciliary basal body organization"/>
    <property type="evidence" value="ECO:0007669"/>
    <property type="project" value="TreeGrafter"/>
</dbReference>
<dbReference type="VEuPathDB" id="VectorBase:ASTE003289"/>
<organism evidence="3 4">
    <name type="scientific">Anopheles stephensi</name>
    <name type="common">Indo-Pakistan malaria mosquito</name>
    <dbReference type="NCBI Taxonomy" id="30069"/>
    <lineage>
        <taxon>Eukaryota</taxon>
        <taxon>Metazoa</taxon>
        <taxon>Ecdysozoa</taxon>
        <taxon>Arthropoda</taxon>
        <taxon>Hexapoda</taxon>
        <taxon>Insecta</taxon>
        <taxon>Pterygota</taxon>
        <taxon>Neoptera</taxon>
        <taxon>Endopterygota</taxon>
        <taxon>Diptera</taxon>
        <taxon>Nematocera</taxon>
        <taxon>Culicoidea</taxon>
        <taxon>Culicidae</taxon>
        <taxon>Anophelinae</taxon>
        <taxon>Anopheles</taxon>
    </lineage>
</organism>
<dbReference type="EnsemblMetazoa" id="ASTEI10346-RA">
    <property type="protein sequence ID" value="ASTEI10346-PA"/>
    <property type="gene ID" value="ASTEI10346"/>
</dbReference>
<dbReference type="GO" id="GO:0005813">
    <property type="term" value="C:centrosome"/>
    <property type="evidence" value="ECO:0007669"/>
    <property type="project" value="InterPro"/>
</dbReference>
<evidence type="ECO:0000313" key="3">
    <source>
        <dbReference type="EnsemblMetazoa" id="ASTEI10346-PA"/>
    </source>
</evidence>
<dbReference type="InterPro" id="IPR030791">
    <property type="entry name" value="Rotatin"/>
</dbReference>
<protein>
    <recommendedName>
        <fullName evidence="2">Rotatin N-terminal domain-containing protein</fullName>
    </recommendedName>
</protein>
<dbReference type="GO" id="GO:0010457">
    <property type="term" value="P:centriole-centriole cohesion"/>
    <property type="evidence" value="ECO:0007669"/>
    <property type="project" value="TreeGrafter"/>
</dbReference>
<dbReference type="GO" id="GO:0005814">
    <property type="term" value="C:centriole"/>
    <property type="evidence" value="ECO:0007669"/>
    <property type="project" value="TreeGrafter"/>
</dbReference>
<dbReference type="PANTHER" id="PTHR31691:SF1">
    <property type="entry name" value="ROTATIN"/>
    <property type="match status" value="1"/>
</dbReference>
<evidence type="ECO:0000259" key="2">
    <source>
        <dbReference type="Pfam" id="PF14726"/>
    </source>
</evidence>
<feature type="domain" description="Rotatin N-terminal" evidence="2">
    <location>
        <begin position="19"/>
        <end position="116"/>
    </location>
</feature>
<dbReference type="InterPro" id="IPR029249">
    <property type="entry name" value="Rotatin_N"/>
</dbReference>
<evidence type="ECO:0000313" key="4">
    <source>
        <dbReference type="Proteomes" id="UP000076408"/>
    </source>
</evidence>
<name>A0A182YPG0_ANOST</name>
<dbReference type="Pfam" id="PF14726">
    <property type="entry name" value="RTTN_N"/>
    <property type="match status" value="1"/>
</dbReference>
<dbReference type="VEuPathDB" id="VectorBase:ASTEI20_036937"/>
<dbReference type="SUPFAM" id="SSF48371">
    <property type="entry name" value="ARM repeat"/>
    <property type="match status" value="3"/>
</dbReference>
<dbReference type="InterPro" id="IPR011989">
    <property type="entry name" value="ARM-like"/>
</dbReference>
<dbReference type="InterPro" id="IPR016024">
    <property type="entry name" value="ARM-type_fold"/>
</dbReference>
<dbReference type="Proteomes" id="UP000076408">
    <property type="component" value="Unassembled WGS sequence"/>
</dbReference>